<dbReference type="PANTHER" id="PTHR31566:SF0">
    <property type="entry name" value="CYTOCHROME C BIOGENESIS PROTEIN CCS1, CHLOROPLASTIC"/>
    <property type="match status" value="1"/>
</dbReference>
<reference evidence="8 9" key="1">
    <citation type="submission" date="2021-03" db="EMBL/GenBank/DDBJ databases">
        <title>Geobacter metallireducens gen. nov. sp. nov., a microorganism capable of coupling the complete oxidation of organic compounds to the reduction of iron and other metals.</title>
        <authorList>
            <person name="Li Y."/>
        </authorList>
    </citation>
    <scope>NUCLEOTIDE SEQUENCE [LARGE SCALE GENOMIC DNA]</scope>
    <source>
        <strain evidence="8 9">Jerry-YX</strain>
    </source>
</reference>
<evidence type="ECO:0000313" key="8">
    <source>
        <dbReference type="EMBL" id="QSV44234.1"/>
    </source>
</evidence>
<keyword evidence="5 6" id="KW-0472">Membrane</keyword>
<evidence type="ECO:0000256" key="2">
    <source>
        <dbReference type="ARBA" id="ARBA00022692"/>
    </source>
</evidence>
<gene>
    <name evidence="8" type="ORF">JZM60_08515</name>
</gene>
<evidence type="ECO:0000256" key="6">
    <source>
        <dbReference type="SAM" id="Phobius"/>
    </source>
</evidence>
<comment type="subcellular location">
    <subcellularLocation>
        <location evidence="1">Membrane</location>
        <topology evidence="1">Multi-pass membrane protein</topology>
    </subcellularLocation>
</comment>
<evidence type="ECO:0000256" key="4">
    <source>
        <dbReference type="ARBA" id="ARBA00022989"/>
    </source>
</evidence>
<evidence type="ECO:0000313" key="9">
    <source>
        <dbReference type="Proteomes" id="UP000663651"/>
    </source>
</evidence>
<organism evidence="8 9">
    <name type="scientific">Geobacter benzoatilyticus</name>
    <dbReference type="NCBI Taxonomy" id="2815309"/>
    <lineage>
        <taxon>Bacteria</taxon>
        <taxon>Pseudomonadati</taxon>
        <taxon>Thermodesulfobacteriota</taxon>
        <taxon>Desulfuromonadia</taxon>
        <taxon>Geobacterales</taxon>
        <taxon>Geobacteraceae</taxon>
        <taxon>Geobacter</taxon>
    </lineage>
</organism>
<accession>A0ABX7PYK9</accession>
<dbReference type="EMBL" id="CP071382">
    <property type="protein sequence ID" value="QSV44234.1"/>
    <property type="molecule type" value="Genomic_DNA"/>
</dbReference>
<keyword evidence="4 6" id="KW-1133">Transmembrane helix</keyword>
<keyword evidence="2 6" id="KW-0812">Transmembrane</keyword>
<dbReference type="RefSeq" id="WP_207161819.1">
    <property type="nucleotide sequence ID" value="NZ_CP071382.1"/>
</dbReference>
<sequence>MNSVRRFFLSGKTVICLIAAALFAITLSAFIPQSFLVSPEKMLAWRMAHPLLGSLSELLGLHHIYTHPVFSAVLAGTAVSLSLSTRDQCLAAWRRMCRPDPEMPGAESFAVVGSVEHCSQVISSLGFLRRNAGDGVVRFVRHPWGYWGNALLHFGMVVSIAASLFIALTQQRGVVQIAEGTPWYPSYPLLSEEHGLLAKPLVLPDTLRLDRVTYRFRPDNSVQRLGSNLSFMSDAGTVETGSVEINKILIHRGMRFYQGVEFGHAFFVEVTGPDGLSRMFQLQIQHPEAPGRPAYNDYSGLLGEGQLLRAKYLVDAAGKSFSRVDPLLTLRLEAGGREIGRVPLTVGEEGVIGAYRFRLQAFAPWSRLLVVNLVGMPAIFLGFFIICLGGVLHYFAPPREVTVCEAAGGVVMVRWRAVKFAGFYMDELASLKQSLGLEDNHG</sequence>
<feature type="domain" description="ResB-like" evidence="7">
    <location>
        <begin position="15"/>
        <end position="258"/>
    </location>
</feature>
<dbReference type="InterPro" id="IPR007816">
    <property type="entry name" value="ResB-like_domain"/>
</dbReference>
<proteinExistence type="predicted"/>
<name>A0ABX7PYK9_9BACT</name>
<dbReference type="Proteomes" id="UP000663651">
    <property type="component" value="Chromosome"/>
</dbReference>
<dbReference type="InterPro" id="IPR023494">
    <property type="entry name" value="Cyt_c_bgen_Ccs1/CcsB/ResB"/>
</dbReference>
<feature type="transmembrane region" description="Helical" evidence="6">
    <location>
        <begin position="146"/>
        <end position="168"/>
    </location>
</feature>
<evidence type="ECO:0000256" key="5">
    <source>
        <dbReference type="ARBA" id="ARBA00023136"/>
    </source>
</evidence>
<protein>
    <submittedName>
        <fullName evidence="8">Cytochrome c biogenesis protein ResB</fullName>
    </submittedName>
</protein>
<evidence type="ECO:0000256" key="1">
    <source>
        <dbReference type="ARBA" id="ARBA00004141"/>
    </source>
</evidence>
<evidence type="ECO:0000259" key="7">
    <source>
        <dbReference type="Pfam" id="PF05140"/>
    </source>
</evidence>
<dbReference type="Pfam" id="PF05140">
    <property type="entry name" value="ResB"/>
    <property type="match status" value="1"/>
</dbReference>
<keyword evidence="3" id="KW-0201">Cytochrome c-type biogenesis</keyword>
<evidence type="ECO:0000256" key="3">
    <source>
        <dbReference type="ARBA" id="ARBA00022748"/>
    </source>
</evidence>
<feature type="transmembrane region" description="Helical" evidence="6">
    <location>
        <begin position="368"/>
        <end position="395"/>
    </location>
</feature>
<dbReference type="PANTHER" id="PTHR31566">
    <property type="entry name" value="CYTOCHROME C BIOGENESIS PROTEIN CCS1, CHLOROPLASTIC"/>
    <property type="match status" value="1"/>
</dbReference>
<keyword evidence="9" id="KW-1185">Reference proteome</keyword>